<evidence type="ECO:0000256" key="1">
    <source>
        <dbReference type="SAM" id="MobiDB-lite"/>
    </source>
</evidence>
<organism evidence="2 3">
    <name type="scientific">Phytophthora nicotianae CJ01A1</name>
    <dbReference type="NCBI Taxonomy" id="1317063"/>
    <lineage>
        <taxon>Eukaryota</taxon>
        <taxon>Sar</taxon>
        <taxon>Stramenopiles</taxon>
        <taxon>Oomycota</taxon>
        <taxon>Peronosporomycetes</taxon>
        <taxon>Peronosporales</taxon>
        <taxon>Peronosporaceae</taxon>
        <taxon>Phytophthora</taxon>
    </lineage>
</organism>
<feature type="compositionally biased region" description="Polar residues" evidence="1">
    <location>
        <begin position="87"/>
        <end position="111"/>
    </location>
</feature>
<sequence length="111" mass="12026">MARTAKRKASDDAAASTAGPDTTATTMSSILTVTIDLAPLKRPVRPPMSEKYSYWSLDQLKLECTARKLNVLKNTKKDDRWPEKNEVSSGTSLANLAQPSVNASNASSRPC</sequence>
<feature type="region of interest" description="Disordered" evidence="1">
    <location>
        <begin position="1"/>
        <end position="25"/>
    </location>
</feature>
<proteinExistence type="predicted"/>
<gene>
    <name evidence="2" type="ORF">F441_13651</name>
</gene>
<dbReference type="Proteomes" id="UP000018958">
    <property type="component" value="Unassembled WGS sequence"/>
</dbReference>
<evidence type="ECO:0000313" key="3">
    <source>
        <dbReference type="Proteomes" id="UP000018958"/>
    </source>
</evidence>
<comment type="caution">
    <text evidence="2">The sequence shown here is derived from an EMBL/GenBank/DDBJ whole genome shotgun (WGS) entry which is preliminary data.</text>
</comment>
<evidence type="ECO:0000313" key="2">
    <source>
        <dbReference type="EMBL" id="ETP10777.1"/>
    </source>
</evidence>
<dbReference type="EMBL" id="ANIX01002720">
    <property type="protein sequence ID" value="ETP10777.1"/>
    <property type="molecule type" value="Genomic_DNA"/>
</dbReference>
<accession>W2WKB8</accession>
<reference evidence="2 3" key="1">
    <citation type="submission" date="2013-11" db="EMBL/GenBank/DDBJ databases">
        <title>The Genome Sequence of Phytophthora parasitica CJ01A1.</title>
        <authorList>
            <consortium name="The Broad Institute Genomics Platform"/>
            <person name="Russ C."/>
            <person name="Tyler B."/>
            <person name="Panabieres F."/>
            <person name="Shan W."/>
            <person name="Tripathy S."/>
            <person name="Grunwald N."/>
            <person name="Machado M."/>
            <person name="Johnson C.S."/>
            <person name="Walker B."/>
            <person name="Young S.K."/>
            <person name="Zeng Q."/>
            <person name="Gargeya S."/>
            <person name="Fitzgerald M."/>
            <person name="Haas B."/>
            <person name="Abouelleil A."/>
            <person name="Allen A.W."/>
            <person name="Alvarado L."/>
            <person name="Arachchi H.M."/>
            <person name="Berlin A.M."/>
            <person name="Chapman S.B."/>
            <person name="Gainer-Dewar J."/>
            <person name="Goldberg J."/>
            <person name="Griggs A."/>
            <person name="Gujja S."/>
            <person name="Hansen M."/>
            <person name="Howarth C."/>
            <person name="Imamovic A."/>
            <person name="Ireland A."/>
            <person name="Larimer J."/>
            <person name="McCowan C."/>
            <person name="Murphy C."/>
            <person name="Pearson M."/>
            <person name="Poon T.W."/>
            <person name="Priest M."/>
            <person name="Roberts A."/>
            <person name="Saif S."/>
            <person name="Shea T."/>
            <person name="Sisk P."/>
            <person name="Sykes S."/>
            <person name="Wortman J."/>
            <person name="Nusbaum C."/>
            <person name="Birren B."/>
        </authorList>
    </citation>
    <scope>NUCLEOTIDE SEQUENCE [LARGE SCALE GENOMIC DNA]</scope>
    <source>
        <strain evidence="2 3">CJ01A1</strain>
    </source>
</reference>
<feature type="compositionally biased region" description="Basic and acidic residues" evidence="1">
    <location>
        <begin position="76"/>
        <end position="86"/>
    </location>
</feature>
<name>W2WKB8_PHYNI</name>
<dbReference type="AlphaFoldDB" id="W2WKB8"/>
<protein>
    <submittedName>
        <fullName evidence="2">Uncharacterized protein</fullName>
    </submittedName>
</protein>
<feature type="compositionally biased region" description="Low complexity" evidence="1">
    <location>
        <begin position="12"/>
        <end position="25"/>
    </location>
</feature>
<feature type="region of interest" description="Disordered" evidence="1">
    <location>
        <begin position="76"/>
        <end position="111"/>
    </location>
</feature>